<comment type="caution">
    <text evidence="1">The sequence shown here is derived from an EMBL/GenBank/DDBJ whole genome shotgun (WGS) entry which is preliminary data.</text>
</comment>
<organism evidence="1 2">
    <name type="scientific">Hymenobacter algoricola</name>
    <dbReference type="NCBI Taxonomy" id="486267"/>
    <lineage>
        <taxon>Bacteria</taxon>
        <taxon>Pseudomonadati</taxon>
        <taxon>Bacteroidota</taxon>
        <taxon>Cytophagia</taxon>
        <taxon>Cytophagales</taxon>
        <taxon>Hymenobacteraceae</taxon>
        <taxon>Hymenobacter</taxon>
    </lineage>
</organism>
<proteinExistence type="predicted"/>
<evidence type="ECO:0000313" key="1">
    <source>
        <dbReference type="EMBL" id="GAA3936455.1"/>
    </source>
</evidence>
<evidence type="ECO:0000313" key="2">
    <source>
        <dbReference type="Proteomes" id="UP001499909"/>
    </source>
</evidence>
<dbReference type="Proteomes" id="UP001499909">
    <property type="component" value="Unassembled WGS sequence"/>
</dbReference>
<name>A0ABP7N7F9_9BACT</name>
<dbReference type="EMBL" id="BAABDH010000038">
    <property type="protein sequence ID" value="GAA3936455.1"/>
    <property type="molecule type" value="Genomic_DNA"/>
</dbReference>
<dbReference type="RefSeq" id="WP_345113229.1">
    <property type="nucleotide sequence ID" value="NZ_BAABDH010000038.1"/>
</dbReference>
<sequence>MQIYSHWARTTLACQDAGGASYHLVAYAGSDESPAAAQAAGQALLRTRHAHLLANEPLREYPTGAAPLREHLEQRLYDSRGELLAALTRNRYGSLVLNAPRVMFLDVDDADLRRPLPAPAEPFSLKRFFSGLFTPVPMPPPLVPHEQLQLRLAAWLQLHPEWKFRLYRTRLGFRLLVMHQLLPPNSPEARGIFEAMRTDLLYVRLCQTQDCYRARLTPKPWRIGWHRPPLPFPFDTPQQQQQQHWEQEYVLRSQGFSVCEWVGEYGLAPSCPEARQLAELHDAACLGGLELA</sequence>
<accession>A0ABP7N7F9</accession>
<reference evidence="2" key="1">
    <citation type="journal article" date="2019" name="Int. J. Syst. Evol. Microbiol.">
        <title>The Global Catalogue of Microorganisms (GCM) 10K type strain sequencing project: providing services to taxonomists for standard genome sequencing and annotation.</title>
        <authorList>
            <consortium name="The Broad Institute Genomics Platform"/>
            <consortium name="The Broad Institute Genome Sequencing Center for Infectious Disease"/>
            <person name="Wu L."/>
            <person name="Ma J."/>
        </authorList>
    </citation>
    <scope>NUCLEOTIDE SEQUENCE [LARGE SCALE GENOMIC DNA]</scope>
    <source>
        <strain evidence="2">JCM 17214</strain>
    </source>
</reference>
<protein>
    <submittedName>
        <fullName evidence="1">Uncharacterized protein</fullName>
    </submittedName>
</protein>
<keyword evidence="2" id="KW-1185">Reference proteome</keyword>
<gene>
    <name evidence="1" type="ORF">GCM10022406_20850</name>
</gene>